<comment type="caution">
    <text evidence="1">The sequence shown here is derived from an EMBL/GenBank/DDBJ whole genome shotgun (WGS) entry which is preliminary data.</text>
</comment>
<dbReference type="InterPro" id="IPR029063">
    <property type="entry name" value="SAM-dependent_MTases_sf"/>
</dbReference>
<sequence length="317" mass="36089">MTVITETQLLDEFTNTTNNEAYIKAFTNRVMRRDELTGYIIGNDQRKLFIPYLLEEVKNKKEILDLGAGAGEILDEIHPFVQGTTFHLEEPNLALLNEYAERLRRYNIQKGEVSSSTVQEYLKIRDRANPVDCILCIHMIYHLTDFTSENPNPEAELQDFIVKLYDLLADGSSIFLVYADLEQAYAGKVALSYFDAFGKKQHHVNLARLYRARNKVLKEQGVLKLLKSLNPQDNITMNSVVCNSQFYGDSIYDLAAMSLVGELIEANDEPFDLRKLEHALSMVLKPKDGIKIAQGADMWSANEEQVICIIKKNSTII</sequence>
<organism evidence="1 2">
    <name type="scientific">Basidiobolus meristosporus CBS 931.73</name>
    <dbReference type="NCBI Taxonomy" id="1314790"/>
    <lineage>
        <taxon>Eukaryota</taxon>
        <taxon>Fungi</taxon>
        <taxon>Fungi incertae sedis</taxon>
        <taxon>Zoopagomycota</taxon>
        <taxon>Entomophthoromycotina</taxon>
        <taxon>Basidiobolomycetes</taxon>
        <taxon>Basidiobolales</taxon>
        <taxon>Basidiobolaceae</taxon>
        <taxon>Basidiobolus</taxon>
    </lineage>
</organism>
<evidence type="ECO:0000313" key="1">
    <source>
        <dbReference type="EMBL" id="ORX93853.1"/>
    </source>
</evidence>
<accession>A0A1Y1Y770</accession>
<dbReference type="CDD" id="cd02440">
    <property type="entry name" value="AdoMet_MTases"/>
    <property type="match status" value="1"/>
</dbReference>
<proteinExistence type="predicted"/>
<evidence type="ECO:0008006" key="3">
    <source>
        <dbReference type="Google" id="ProtNLM"/>
    </source>
</evidence>
<dbReference type="Gene3D" id="3.40.50.150">
    <property type="entry name" value="Vaccinia Virus protein VP39"/>
    <property type="match status" value="1"/>
</dbReference>
<gene>
    <name evidence="1" type="ORF">K493DRAFT_353025</name>
</gene>
<evidence type="ECO:0000313" key="2">
    <source>
        <dbReference type="Proteomes" id="UP000193498"/>
    </source>
</evidence>
<dbReference type="AlphaFoldDB" id="A0A1Y1Y770"/>
<dbReference type="SUPFAM" id="SSF53335">
    <property type="entry name" value="S-adenosyl-L-methionine-dependent methyltransferases"/>
    <property type="match status" value="1"/>
</dbReference>
<dbReference type="Pfam" id="PF13489">
    <property type="entry name" value="Methyltransf_23"/>
    <property type="match status" value="1"/>
</dbReference>
<dbReference type="EMBL" id="MCFE01000221">
    <property type="protein sequence ID" value="ORX93853.1"/>
    <property type="molecule type" value="Genomic_DNA"/>
</dbReference>
<dbReference type="OrthoDB" id="2405035at2759"/>
<keyword evidence="2" id="KW-1185">Reference proteome</keyword>
<reference evidence="1 2" key="1">
    <citation type="submission" date="2016-07" db="EMBL/GenBank/DDBJ databases">
        <title>Pervasive Adenine N6-methylation of Active Genes in Fungi.</title>
        <authorList>
            <consortium name="DOE Joint Genome Institute"/>
            <person name="Mondo S.J."/>
            <person name="Dannebaum R.O."/>
            <person name="Kuo R.C."/>
            <person name="Labutti K."/>
            <person name="Haridas S."/>
            <person name="Kuo A."/>
            <person name="Salamov A."/>
            <person name="Ahrendt S.R."/>
            <person name="Lipzen A."/>
            <person name="Sullivan W."/>
            <person name="Andreopoulos W.B."/>
            <person name="Clum A."/>
            <person name="Lindquist E."/>
            <person name="Daum C."/>
            <person name="Ramamoorthy G.K."/>
            <person name="Gryganskyi A."/>
            <person name="Culley D."/>
            <person name="Magnuson J.K."/>
            <person name="James T.Y."/>
            <person name="O'Malley M.A."/>
            <person name="Stajich J.E."/>
            <person name="Spatafora J.W."/>
            <person name="Visel A."/>
            <person name="Grigoriev I.V."/>
        </authorList>
    </citation>
    <scope>NUCLEOTIDE SEQUENCE [LARGE SCALE GENOMIC DNA]</scope>
    <source>
        <strain evidence="1 2">CBS 931.73</strain>
    </source>
</reference>
<name>A0A1Y1Y770_9FUNG</name>
<protein>
    <recommendedName>
        <fullName evidence="3">S-adenosyl-L-methionine-dependent methyltransferase</fullName>
    </recommendedName>
</protein>
<dbReference type="Proteomes" id="UP000193498">
    <property type="component" value="Unassembled WGS sequence"/>
</dbReference>
<dbReference type="InParanoid" id="A0A1Y1Y770"/>